<dbReference type="InterPro" id="IPR036271">
    <property type="entry name" value="Tet_transcr_reg_TetR-rel_C_sf"/>
</dbReference>
<dbReference type="SUPFAM" id="SSF48498">
    <property type="entry name" value="Tetracyclin repressor-like, C-terminal domain"/>
    <property type="match status" value="1"/>
</dbReference>
<evidence type="ECO:0000313" key="6">
    <source>
        <dbReference type="EMBL" id="TKA10465.1"/>
    </source>
</evidence>
<dbReference type="PANTHER" id="PTHR30055">
    <property type="entry name" value="HTH-TYPE TRANSCRIPTIONAL REGULATOR RUTR"/>
    <property type="match status" value="1"/>
</dbReference>
<keyword evidence="2 4" id="KW-0238">DNA-binding</keyword>
<evidence type="ECO:0000256" key="2">
    <source>
        <dbReference type="ARBA" id="ARBA00023125"/>
    </source>
</evidence>
<dbReference type="InterPro" id="IPR001647">
    <property type="entry name" value="HTH_TetR"/>
</dbReference>
<evidence type="ECO:0000256" key="4">
    <source>
        <dbReference type="PROSITE-ProRule" id="PRU00335"/>
    </source>
</evidence>
<evidence type="ECO:0000313" key="7">
    <source>
        <dbReference type="Proteomes" id="UP000305778"/>
    </source>
</evidence>
<accession>A0A4U0T8D6</accession>
<dbReference type="Pfam" id="PF21597">
    <property type="entry name" value="TetR_C_43"/>
    <property type="match status" value="1"/>
</dbReference>
<comment type="caution">
    <text evidence="6">The sequence shown here is derived from an EMBL/GenBank/DDBJ whole genome shotgun (WGS) entry which is preliminary data.</text>
</comment>
<sequence length="244" mass="26215">MSRRVTGPCAKCSVPVTSSTVKDAEVLSTAAPDGEHRLRADALRNRERIVAAARDAFIAYGADAPLDEIARRAGVGNATLYRHFSDRRQLIREVMIAAAAELTAETRGALAEEPDAFAALRRVVHRAADRRGGAFFSVLSGCLDDDPTVRTARDTLLRAAQELLDAAQQCGRLRPDAGIGDLMLALAQLGRPLPGMRGTDLDRFVHRHLDLFLDGLLAPSRSVLTGPSATLDDLPQLFDPGAGR</sequence>
<evidence type="ECO:0000256" key="3">
    <source>
        <dbReference type="ARBA" id="ARBA00023163"/>
    </source>
</evidence>
<gene>
    <name evidence="6" type="ORF">FCI23_17460</name>
</gene>
<evidence type="ECO:0000259" key="5">
    <source>
        <dbReference type="PROSITE" id="PS50977"/>
    </source>
</evidence>
<dbReference type="EMBL" id="SUMC01000014">
    <property type="protein sequence ID" value="TKA10465.1"/>
    <property type="molecule type" value="Genomic_DNA"/>
</dbReference>
<name>A0A4U0T8D6_9ACTN</name>
<dbReference type="Gene3D" id="1.10.357.10">
    <property type="entry name" value="Tetracycline Repressor, domain 2"/>
    <property type="match status" value="1"/>
</dbReference>
<dbReference type="AlphaFoldDB" id="A0A4U0T8D6"/>
<dbReference type="Proteomes" id="UP000305778">
    <property type="component" value="Unassembled WGS sequence"/>
</dbReference>
<keyword evidence="3" id="KW-0804">Transcription</keyword>
<keyword evidence="7" id="KW-1185">Reference proteome</keyword>
<feature type="domain" description="HTH tetR-type" evidence="5">
    <location>
        <begin position="43"/>
        <end position="102"/>
    </location>
</feature>
<dbReference type="GO" id="GO:0000976">
    <property type="term" value="F:transcription cis-regulatory region binding"/>
    <property type="evidence" value="ECO:0007669"/>
    <property type="project" value="TreeGrafter"/>
</dbReference>
<dbReference type="Pfam" id="PF00440">
    <property type="entry name" value="TetR_N"/>
    <property type="match status" value="1"/>
</dbReference>
<dbReference type="PROSITE" id="PS50977">
    <property type="entry name" value="HTH_TETR_2"/>
    <property type="match status" value="1"/>
</dbReference>
<reference evidence="6 7" key="1">
    <citation type="submission" date="2019-04" db="EMBL/GenBank/DDBJ databases">
        <title>Streptomyces oryziradicis sp. nov., a novel actinomycete isolated from rhizosphere soil of rice (Oryza sativa L.).</title>
        <authorList>
            <person name="Li C."/>
        </authorList>
    </citation>
    <scope>NUCLEOTIDE SEQUENCE [LARGE SCALE GENOMIC DNA]</scope>
    <source>
        <strain evidence="6 7">NEAU-C40</strain>
    </source>
</reference>
<organism evidence="6 7">
    <name type="scientific">Actinacidiphila oryziradicis</name>
    <dbReference type="NCBI Taxonomy" id="2571141"/>
    <lineage>
        <taxon>Bacteria</taxon>
        <taxon>Bacillati</taxon>
        <taxon>Actinomycetota</taxon>
        <taxon>Actinomycetes</taxon>
        <taxon>Kitasatosporales</taxon>
        <taxon>Streptomycetaceae</taxon>
        <taxon>Actinacidiphila</taxon>
    </lineage>
</organism>
<evidence type="ECO:0000256" key="1">
    <source>
        <dbReference type="ARBA" id="ARBA00023015"/>
    </source>
</evidence>
<feature type="DNA-binding region" description="H-T-H motif" evidence="4">
    <location>
        <begin position="65"/>
        <end position="84"/>
    </location>
</feature>
<dbReference type="InterPro" id="IPR050109">
    <property type="entry name" value="HTH-type_TetR-like_transc_reg"/>
</dbReference>
<dbReference type="InterPro" id="IPR009057">
    <property type="entry name" value="Homeodomain-like_sf"/>
</dbReference>
<protein>
    <submittedName>
        <fullName evidence="6">TetR/AcrR family transcriptional regulator</fullName>
    </submittedName>
</protein>
<dbReference type="GO" id="GO:0003700">
    <property type="term" value="F:DNA-binding transcription factor activity"/>
    <property type="evidence" value="ECO:0007669"/>
    <property type="project" value="TreeGrafter"/>
</dbReference>
<dbReference type="InterPro" id="IPR049445">
    <property type="entry name" value="TetR_SbtR-like_C"/>
</dbReference>
<dbReference type="PRINTS" id="PR00455">
    <property type="entry name" value="HTHTETR"/>
</dbReference>
<dbReference type="OrthoDB" id="3192968at2"/>
<keyword evidence="1" id="KW-0805">Transcription regulation</keyword>
<dbReference type="PANTHER" id="PTHR30055:SF234">
    <property type="entry name" value="HTH-TYPE TRANSCRIPTIONAL REGULATOR BETI"/>
    <property type="match status" value="1"/>
</dbReference>
<proteinExistence type="predicted"/>
<dbReference type="SUPFAM" id="SSF46689">
    <property type="entry name" value="Homeodomain-like"/>
    <property type="match status" value="1"/>
</dbReference>